<dbReference type="InterPro" id="IPR025285">
    <property type="entry name" value="DUF4145"/>
</dbReference>
<dbReference type="PROSITE" id="PS51192">
    <property type="entry name" value="HELICASE_ATP_BIND_1"/>
    <property type="match status" value="1"/>
</dbReference>
<feature type="domain" description="Helicase ATP-binding" evidence="2">
    <location>
        <begin position="364"/>
        <end position="521"/>
    </location>
</feature>
<keyword evidence="3" id="KW-0347">Helicase</keyword>
<dbReference type="InterPro" id="IPR001650">
    <property type="entry name" value="Helicase_C-like"/>
</dbReference>
<dbReference type="Pfam" id="PF13643">
    <property type="entry name" value="DUF4145"/>
    <property type="match status" value="1"/>
</dbReference>
<dbReference type="PANTHER" id="PTHR47396">
    <property type="entry name" value="TYPE I RESTRICTION ENZYME ECOKI R PROTEIN"/>
    <property type="match status" value="1"/>
</dbReference>
<keyword evidence="3" id="KW-0067">ATP-binding</keyword>
<dbReference type="EMBL" id="JBAPLU010000006">
    <property type="protein sequence ID" value="MEI4271723.1"/>
    <property type="molecule type" value="Genomic_DNA"/>
</dbReference>
<dbReference type="InterPro" id="IPR027417">
    <property type="entry name" value="P-loop_NTPase"/>
</dbReference>
<name>A0ABU8DSV4_9ACTN</name>
<dbReference type="SUPFAM" id="SSF52540">
    <property type="entry name" value="P-loop containing nucleoside triphosphate hydrolases"/>
    <property type="match status" value="2"/>
</dbReference>
<dbReference type="Gene3D" id="3.90.1570.30">
    <property type="match status" value="1"/>
</dbReference>
<dbReference type="GO" id="GO:0004386">
    <property type="term" value="F:helicase activity"/>
    <property type="evidence" value="ECO:0007669"/>
    <property type="project" value="UniProtKB-KW"/>
</dbReference>
<dbReference type="SMART" id="SM00487">
    <property type="entry name" value="DEXDc"/>
    <property type="match status" value="1"/>
</dbReference>
<dbReference type="Pfam" id="PF08463">
    <property type="entry name" value="EcoEI_R_C"/>
    <property type="match status" value="1"/>
</dbReference>
<evidence type="ECO:0000313" key="4">
    <source>
        <dbReference type="Proteomes" id="UP001361570"/>
    </source>
</evidence>
<organism evidence="3 4">
    <name type="scientific">Klenkia sesuvii</name>
    <dbReference type="NCBI Taxonomy" id="3103137"/>
    <lineage>
        <taxon>Bacteria</taxon>
        <taxon>Bacillati</taxon>
        <taxon>Actinomycetota</taxon>
        <taxon>Actinomycetes</taxon>
        <taxon>Geodermatophilales</taxon>
        <taxon>Geodermatophilaceae</taxon>
        <taxon>Klenkia</taxon>
    </lineage>
</organism>
<comment type="caution">
    <text evidence="3">The sequence shown here is derived from an EMBL/GenBank/DDBJ whole genome shotgun (WGS) entry which is preliminary data.</text>
</comment>
<dbReference type="PANTHER" id="PTHR47396:SF1">
    <property type="entry name" value="ATP-DEPENDENT HELICASE IRC3-RELATED"/>
    <property type="match status" value="1"/>
</dbReference>
<protein>
    <submittedName>
        <fullName evidence="3">DEAD/DEAH box helicase family protein</fullName>
    </submittedName>
</protein>
<dbReference type="InterPro" id="IPR050742">
    <property type="entry name" value="Helicase_Restrict-Modif_Enz"/>
</dbReference>
<keyword evidence="1" id="KW-0175">Coiled coil</keyword>
<accession>A0ABU8DSV4</accession>
<keyword evidence="3" id="KW-0547">Nucleotide-binding</keyword>
<dbReference type="InterPro" id="IPR014001">
    <property type="entry name" value="Helicase_ATP-bd"/>
</dbReference>
<dbReference type="InterPro" id="IPR013670">
    <property type="entry name" value="EcoEI_R_C_dom"/>
</dbReference>
<proteinExistence type="predicted"/>
<evidence type="ECO:0000256" key="1">
    <source>
        <dbReference type="SAM" id="Coils"/>
    </source>
</evidence>
<dbReference type="Proteomes" id="UP001361570">
    <property type="component" value="Unassembled WGS sequence"/>
</dbReference>
<dbReference type="Pfam" id="PF04851">
    <property type="entry name" value="ResIII"/>
    <property type="match status" value="1"/>
</dbReference>
<dbReference type="InterPro" id="IPR007409">
    <property type="entry name" value="Restrct_endonuc_type1_HsdR_N"/>
</dbReference>
<keyword evidence="3" id="KW-0378">Hydrolase</keyword>
<gene>
    <name evidence="3" type="ORF">TEK04_08305</name>
</gene>
<dbReference type="CDD" id="cd18799">
    <property type="entry name" value="SF2_C_EcoAI-like"/>
    <property type="match status" value="1"/>
</dbReference>
<dbReference type="CDD" id="cd18032">
    <property type="entry name" value="DEXHc_RE_I_III_res"/>
    <property type="match status" value="1"/>
</dbReference>
<keyword evidence="4" id="KW-1185">Reference proteome</keyword>
<sequence length="1139" mass="125950">MSNFGFLAQDWPVVHADCVRAESYLGSDPRGTCMYARRAAEQVVAHVYTVDALPLPYRDDLAGRIAEPAFKNRVPQGITTKLTLLRKLGNTAVHDSKPIPPQAALDATRELFHVVVWTAQRYSRIPGAVPVAARFDPALARRAAPLSHDDVRKLAEKFRQQDEEHARALRERDDLAAAQAAEIAELRQQIADAQAAHAVADTHDYDEATTRTALIDELLREAGWQLTDPRDREYPVTGLPVGSGNGRADYVLWGADGLPLAVVEAKRTSVDPNAGQHQAKLYADALQQMHGRRPVIFWTNGYETWMWDDAAGYPPRRVEGFRTADELHLLVQRRSMRASLADIPISDTIVERPYQLRAIRAVGEAFTDKQRAALLVMATGSGKTRTVIALVDQLMRAGWVKRVLFLADRQVLVKQAANAFKAHLPNVTTINLLDEKSADGRVFVSTYPTMLNLVNATDGGRRLFGPGHFDLVVVDEAHRSVYQKYRELFSWFDALLVGLTATPKDEIDRNTYSLFHLEDGVPTDAYPLGDAIDDGYLAPPRALSAPTRFLRSGIRYDDLSEEEKDEWDAVEWGSDDGAAPDGVDPEELNRFLFNADTVDRVLATLMEHGIKVAGGDRLGKTIIFAKNQAHAQFIQQRFDDQYPGFGGGFAAVITHAVAMSAHLIDEFSEPEKAPHIAISVDMLDTGVDVPEIVNLVFFKLVRSASKFWQMIGRGTRLRPDLFGPGAPKTEFLVLDVCGNVEYFGAGMPGTTGSLQKSLTQRLFEARLGLVTGLDSRLTADADLPEVGHGEQSERGLRVDLAWAMHDVVVGMNVHNVLVRPHRQWVETYADWAAWRRLDPVKADEIGQHLVGLPTSAGTDDEGAKRFDLLLLRCQLARLDDDGVLFERLRTQVGDIASALLTQTSIPLVQAQAELLAELAGDEWWIDVDLPRLEMARRRVRGLVRFVEREKRAVVYTDFADESGPAVPVVLPFSSPGTDLARFREKAQVYLRQHEDHVALQRLRRNQQLTAMDLAELESMLLASGAGSREDIERASQEAEGLGIFVRSLVGLDRRAAEAAFAEFSAGTGFSAAQLRFIELVVDELTANGVMAVDRLFDSPFSDNAPQGPQSLFDDDQVKRIVTVLTDVRRSATAGGISVA</sequence>
<dbReference type="InterPro" id="IPR006935">
    <property type="entry name" value="Helicase/UvrB_N"/>
</dbReference>
<feature type="coiled-coil region" evidence="1">
    <location>
        <begin position="151"/>
        <end position="196"/>
    </location>
</feature>
<evidence type="ECO:0000313" key="3">
    <source>
        <dbReference type="EMBL" id="MEI4271723.1"/>
    </source>
</evidence>
<dbReference type="Pfam" id="PF04313">
    <property type="entry name" value="HSDR_N"/>
    <property type="match status" value="1"/>
</dbReference>
<reference evidence="3 4" key="1">
    <citation type="submission" date="2024-03" db="EMBL/GenBank/DDBJ databases">
        <title>Draft genome sequence of Klenkia sp. LSe6-5.</title>
        <authorList>
            <person name="Duangmal K."/>
            <person name="Chantavorakit T."/>
        </authorList>
    </citation>
    <scope>NUCLEOTIDE SEQUENCE [LARGE SCALE GENOMIC DNA]</scope>
    <source>
        <strain evidence="3 4">LSe6-5</strain>
    </source>
</reference>
<evidence type="ECO:0000259" key="2">
    <source>
        <dbReference type="PROSITE" id="PS51192"/>
    </source>
</evidence>
<dbReference type="Gene3D" id="3.40.50.300">
    <property type="entry name" value="P-loop containing nucleotide triphosphate hydrolases"/>
    <property type="match status" value="2"/>
</dbReference>
<dbReference type="Pfam" id="PF00271">
    <property type="entry name" value="Helicase_C"/>
    <property type="match status" value="1"/>
</dbReference>
<dbReference type="RefSeq" id="WP_336403857.1">
    <property type="nucleotide sequence ID" value="NZ_JBAPLU010000006.1"/>
</dbReference>